<dbReference type="Proteomes" id="UP000612282">
    <property type="component" value="Unassembled WGS sequence"/>
</dbReference>
<reference evidence="2 3" key="1">
    <citation type="submission" date="2021-01" db="EMBL/GenBank/DDBJ databases">
        <title>Whole genome shotgun sequence of Actinoplanes couchii NBRC 106145.</title>
        <authorList>
            <person name="Komaki H."/>
            <person name="Tamura T."/>
        </authorList>
    </citation>
    <scope>NUCLEOTIDE SEQUENCE [LARGE SCALE GENOMIC DNA]</scope>
    <source>
        <strain evidence="2 3">NBRC 106145</strain>
    </source>
</reference>
<name>A0ABQ3XTH3_9ACTN</name>
<evidence type="ECO:0000313" key="3">
    <source>
        <dbReference type="Proteomes" id="UP000612282"/>
    </source>
</evidence>
<protein>
    <recommendedName>
        <fullName evidence="4">ATP-grasp target RiPP</fullName>
    </recommendedName>
</protein>
<dbReference type="NCBIfam" id="TIGR04186">
    <property type="entry name" value="GRASP_targ"/>
    <property type="match status" value="1"/>
</dbReference>
<dbReference type="InterPro" id="IPR026496">
    <property type="entry name" value="GRASP_targ"/>
</dbReference>
<evidence type="ECO:0008006" key="4">
    <source>
        <dbReference type="Google" id="ProtNLM"/>
    </source>
</evidence>
<feature type="region of interest" description="Disordered" evidence="1">
    <location>
        <begin position="40"/>
        <end position="74"/>
    </location>
</feature>
<evidence type="ECO:0000256" key="1">
    <source>
        <dbReference type="SAM" id="MobiDB-lite"/>
    </source>
</evidence>
<dbReference type="RefSeq" id="WP_203810138.1">
    <property type="nucleotide sequence ID" value="NZ_BAAAQE010000100.1"/>
</dbReference>
<sequence>MTVVAFGLRHAVRPVPVPVDWSGIHFDPDRQISMITENGVEMPALKHSTGQTSTNTAGQDNKGGADKDADRTED</sequence>
<keyword evidence="3" id="KW-1185">Reference proteome</keyword>
<organism evidence="2 3">
    <name type="scientific">Actinoplanes couchii</name>
    <dbReference type="NCBI Taxonomy" id="403638"/>
    <lineage>
        <taxon>Bacteria</taxon>
        <taxon>Bacillati</taxon>
        <taxon>Actinomycetota</taxon>
        <taxon>Actinomycetes</taxon>
        <taxon>Micromonosporales</taxon>
        <taxon>Micromonosporaceae</taxon>
        <taxon>Actinoplanes</taxon>
    </lineage>
</organism>
<feature type="compositionally biased region" description="Basic and acidic residues" evidence="1">
    <location>
        <begin position="63"/>
        <end position="74"/>
    </location>
</feature>
<accession>A0ABQ3XTH3</accession>
<dbReference type="EMBL" id="BOMG01000139">
    <property type="protein sequence ID" value="GID61813.1"/>
    <property type="molecule type" value="Genomic_DNA"/>
</dbReference>
<evidence type="ECO:0000313" key="2">
    <source>
        <dbReference type="EMBL" id="GID61813.1"/>
    </source>
</evidence>
<gene>
    <name evidence="2" type="ORF">Aco03nite_102170</name>
</gene>
<comment type="caution">
    <text evidence="2">The sequence shown here is derived from an EMBL/GenBank/DDBJ whole genome shotgun (WGS) entry which is preliminary data.</text>
</comment>
<proteinExistence type="predicted"/>
<feature type="compositionally biased region" description="Polar residues" evidence="1">
    <location>
        <begin position="48"/>
        <end position="59"/>
    </location>
</feature>